<evidence type="ECO:0000313" key="2">
    <source>
        <dbReference type="EMBL" id="MPC29244.1"/>
    </source>
</evidence>
<sequence length="68" mass="7643">MLVLLPLLLHFSDVEGRRRVEYCRWKAPQSAWRGQPGLIAGKDTIIGHIGGVIGVVSHLTRRCHPDMK</sequence>
<evidence type="ECO:0000313" key="3">
    <source>
        <dbReference type="Proteomes" id="UP000324222"/>
    </source>
</evidence>
<comment type="caution">
    <text evidence="2">The sequence shown here is derived from an EMBL/GenBank/DDBJ whole genome shotgun (WGS) entry which is preliminary data.</text>
</comment>
<feature type="chain" id="PRO_5022842350" evidence="1">
    <location>
        <begin position="17"/>
        <end position="68"/>
    </location>
</feature>
<gene>
    <name evidence="2" type="ORF">E2C01_022466</name>
</gene>
<name>A0A5B7E900_PORTR</name>
<feature type="signal peptide" evidence="1">
    <location>
        <begin position="1"/>
        <end position="16"/>
    </location>
</feature>
<dbReference type="Proteomes" id="UP000324222">
    <property type="component" value="Unassembled WGS sequence"/>
</dbReference>
<proteinExistence type="predicted"/>
<organism evidence="2 3">
    <name type="scientific">Portunus trituberculatus</name>
    <name type="common">Swimming crab</name>
    <name type="synonym">Neptunus trituberculatus</name>
    <dbReference type="NCBI Taxonomy" id="210409"/>
    <lineage>
        <taxon>Eukaryota</taxon>
        <taxon>Metazoa</taxon>
        <taxon>Ecdysozoa</taxon>
        <taxon>Arthropoda</taxon>
        <taxon>Crustacea</taxon>
        <taxon>Multicrustacea</taxon>
        <taxon>Malacostraca</taxon>
        <taxon>Eumalacostraca</taxon>
        <taxon>Eucarida</taxon>
        <taxon>Decapoda</taxon>
        <taxon>Pleocyemata</taxon>
        <taxon>Brachyura</taxon>
        <taxon>Eubrachyura</taxon>
        <taxon>Portunoidea</taxon>
        <taxon>Portunidae</taxon>
        <taxon>Portuninae</taxon>
        <taxon>Portunus</taxon>
    </lineage>
</organism>
<dbReference type="AlphaFoldDB" id="A0A5B7E900"/>
<reference evidence="2 3" key="1">
    <citation type="submission" date="2019-05" db="EMBL/GenBank/DDBJ databases">
        <title>Another draft genome of Portunus trituberculatus and its Hox gene families provides insights of decapod evolution.</title>
        <authorList>
            <person name="Jeong J.-H."/>
            <person name="Song I."/>
            <person name="Kim S."/>
            <person name="Choi T."/>
            <person name="Kim D."/>
            <person name="Ryu S."/>
            <person name="Kim W."/>
        </authorList>
    </citation>
    <scope>NUCLEOTIDE SEQUENCE [LARGE SCALE GENOMIC DNA]</scope>
    <source>
        <tissue evidence="2">Muscle</tissue>
    </source>
</reference>
<accession>A0A5B7E900</accession>
<evidence type="ECO:0000256" key="1">
    <source>
        <dbReference type="SAM" id="SignalP"/>
    </source>
</evidence>
<protein>
    <submittedName>
        <fullName evidence="2">Uncharacterized protein</fullName>
    </submittedName>
</protein>
<keyword evidence="3" id="KW-1185">Reference proteome</keyword>
<keyword evidence="1" id="KW-0732">Signal</keyword>
<dbReference type="EMBL" id="VSRR010002040">
    <property type="protein sequence ID" value="MPC29244.1"/>
    <property type="molecule type" value="Genomic_DNA"/>
</dbReference>